<proteinExistence type="predicted"/>
<evidence type="ECO:0008006" key="3">
    <source>
        <dbReference type="Google" id="ProtNLM"/>
    </source>
</evidence>
<sequence length="246" mass="27710">MLFTKSVKPDGIHPRILKELADVITKPLLMIFEHSWESWEVPADWKLTNLGPIFKKGKKEDPGNSSTCKVMEGIILEGIEKQLKDNRVTGHSQNGFMRGNSLSNLISFYDNVTHLGDQGKPLDVIILDFVQLSTQSLTGSFWTKCPAQRHHAMSEQFAHRSSTEDEGLEGILSKFTDDTKLGGAVDSLKDREALQGDLSKSEDWAITNHMKFNESNCQILHLKWGNSDVHTDWGMRGYRAALWKGI</sequence>
<dbReference type="PANTHER" id="PTHR33332">
    <property type="entry name" value="REVERSE TRANSCRIPTASE DOMAIN-CONTAINING PROTEIN"/>
    <property type="match status" value="1"/>
</dbReference>
<evidence type="ECO:0000313" key="1">
    <source>
        <dbReference type="EMBL" id="KAJ7425706.1"/>
    </source>
</evidence>
<gene>
    <name evidence="1" type="ORF">WISP_22348</name>
</gene>
<dbReference type="Proteomes" id="UP001145742">
    <property type="component" value="Unassembled WGS sequence"/>
</dbReference>
<name>A0ABQ9DNL9_9PASS</name>
<protein>
    <recommendedName>
        <fullName evidence="3">Rna-directed dna polymerase from mobile element jockey-like</fullName>
    </recommendedName>
</protein>
<comment type="caution">
    <text evidence="1">The sequence shown here is derived from an EMBL/GenBank/DDBJ whole genome shotgun (WGS) entry which is preliminary data.</text>
</comment>
<evidence type="ECO:0000313" key="2">
    <source>
        <dbReference type="Proteomes" id="UP001145742"/>
    </source>
</evidence>
<reference evidence="1" key="1">
    <citation type="submission" date="2019-10" db="EMBL/GenBank/DDBJ databases">
        <authorList>
            <person name="Soares A.E.R."/>
            <person name="Aleixo A."/>
            <person name="Schneider P."/>
            <person name="Miyaki C.Y."/>
            <person name="Schneider M.P."/>
            <person name="Mello C."/>
            <person name="Vasconcelos A.T.R."/>
        </authorList>
    </citation>
    <scope>NUCLEOTIDE SEQUENCE</scope>
    <source>
        <tissue evidence="1">Muscle</tissue>
    </source>
</reference>
<accession>A0ABQ9DNL9</accession>
<dbReference type="EMBL" id="WHWB01032439">
    <property type="protein sequence ID" value="KAJ7425706.1"/>
    <property type="molecule type" value="Genomic_DNA"/>
</dbReference>
<organism evidence="1 2">
    <name type="scientific">Willisornis vidua</name>
    <name type="common">Xingu scale-backed antbird</name>
    <dbReference type="NCBI Taxonomy" id="1566151"/>
    <lineage>
        <taxon>Eukaryota</taxon>
        <taxon>Metazoa</taxon>
        <taxon>Chordata</taxon>
        <taxon>Craniata</taxon>
        <taxon>Vertebrata</taxon>
        <taxon>Euteleostomi</taxon>
        <taxon>Archelosauria</taxon>
        <taxon>Archosauria</taxon>
        <taxon>Dinosauria</taxon>
        <taxon>Saurischia</taxon>
        <taxon>Theropoda</taxon>
        <taxon>Coelurosauria</taxon>
        <taxon>Aves</taxon>
        <taxon>Neognathae</taxon>
        <taxon>Neoaves</taxon>
        <taxon>Telluraves</taxon>
        <taxon>Australaves</taxon>
        <taxon>Passeriformes</taxon>
        <taxon>Thamnophilidae</taxon>
        <taxon>Willisornis</taxon>
    </lineage>
</organism>
<keyword evidence="2" id="KW-1185">Reference proteome</keyword>